<organism evidence="1 2">
    <name type="scientific">Manduca sexta</name>
    <name type="common">Tobacco hawkmoth</name>
    <name type="synonym">Tobacco hornworm</name>
    <dbReference type="NCBI Taxonomy" id="7130"/>
    <lineage>
        <taxon>Eukaryota</taxon>
        <taxon>Metazoa</taxon>
        <taxon>Ecdysozoa</taxon>
        <taxon>Arthropoda</taxon>
        <taxon>Hexapoda</taxon>
        <taxon>Insecta</taxon>
        <taxon>Pterygota</taxon>
        <taxon>Neoptera</taxon>
        <taxon>Endopterygota</taxon>
        <taxon>Lepidoptera</taxon>
        <taxon>Glossata</taxon>
        <taxon>Ditrysia</taxon>
        <taxon>Bombycoidea</taxon>
        <taxon>Sphingidae</taxon>
        <taxon>Sphinginae</taxon>
        <taxon>Sphingini</taxon>
        <taxon>Manduca</taxon>
    </lineage>
</organism>
<dbReference type="Proteomes" id="UP000791440">
    <property type="component" value="Unassembled WGS sequence"/>
</dbReference>
<keyword evidence="2" id="KW-1185">Reference proteome</keyword>
<sequence>MNYKHEYRNVNSLGEGIGHFVYHYRLSQLTNYNGYNDPQIKGANTGCSPNAAYGSDSHDRLIMTVGDRTSPLTKEHAGCNKNDLSPRYGETKSMSIKSMTRLEYEKF</sequence>
<comment type="caution">
    <text evidence="1">The sequence shown here is derived from an EMBL/GenBank/DDBJ whole genome shotgun (WGS) entry which is preliminary data.</text>
</comment>
<dbReference type="AlphaFoldDB" id="A0A922CI31"/>
<proteinExistence type="predicted"/>
<name>A0A922CI31_MANSE</name>
<accession>A0A922CI31</accession>
<reference evidence="1" key="2">
    <citation type="submission" date="2020-12" db="EMBL/GenBank/DDBJ databases">
        <authorList>
            <person name="Kanost M."/>
        </authorList>
    </citation>
    <scope>NUCLEOTIDE SEQUENCE</scope>
</reference>
<evidence type="ECO:0000313" key="2">
    <source>
        <dbReference type="Proteomes" id="UP000791440"/>
    </source>
</evidence>
<dbReference type="EMBL" id="JH668347">
    <property type="protein sequence ID" value="KAG6447665.1"/>
    <property type="molecule type" value="Genomic_DNA"/>
</dbReference>
<protein>
    <submittedName>
        <fullName evidence="1">Uncharacterized protein</fullName>
    </submittedName>
</protein>
<reference evidence="1" key="1">
    <citation type="journal article" date="2016" name="Insect Biochem. Mol. Biol.">
        <title>Multifaceted biological insights from a draft genome sequence of the tobacco hornworm moth, Manduca sexta.</title>
        <authorList>
            <person name="Kanost M.R."/>
            <person name="Arrese E.L."/>
            <person name="Cao X."/>
            <person name="Chen Y.R."/>
            <person name="Chellapilla S."/>
            <person name="Goldsmith M.R."/>
            <person name="Grosse-Wilde E."/>
            <person name="Heckel D.G."/>
            <person name="Herndon N."/>
            <person name="Jiang H."/>
            <person name="Papanicolaou A."/>
            <person name="Qu J."/>
            <person name="Soulages J.L."/>
            <person name="Vogel H."/>
            <person name="Walters J."/>
            <person name="Waterhouse R.M."/>
            <person name="Ahn S.J."/>
            <person name="Almeida F.C."/>
            <person name="An C."/>
            <person name="Aqrawi P."/>
            <person name="Bretschneider A."/>
            <person name="Bryant W.B."/>
            <person name="Bucks S."/>
            <person name="Chao H."/>
            <person name="Chevignon G."/>
            <person name="Christen J.M."/>
            <person name="Clarke D.F."/>
            <person name="Dittmer N.T."/>
            <person name="Ferguson L.C.F."/>
            <person name="Garavelou S."/>
            <person name="Gordon K.H.J."/>
            <person name="Gunaratna R.T."/>
            <person name="Han Y."/>
            <person name="Hauser F."/>
            <person name="He Y."/>
            <person name="Heidel-Fischer H."/>
            <person name="Hirsh A."/>
            <person name="Hu Y."/>
            <person name="Jiang H."/>
            <person name="Kalra D."/>
            <person name="Klinner C."/>
            <person name="Konig C."/>
            <person name="Kovar C."/>
            <person name="Kroll A.R."/>
            <person name="Kuwar S.S."/>
            <person name="Lee S.L."/>
            <person name="Lehman R."/>
            <person name="Li K."/>
            <person name="Li Z."/>
            <person name="Liang H."/>
            <person name="Lovelace S."/>
            <person name="Lu Z."/>
            <person name="Mansfield J.H."/>
            <person name="McCulloch K.J."/>
            <person name="Mathew T."/>
            <person name="Morton B."/>
            <person name="Muzny D.M."/>
            <person name="Neunemann D."/>
            <person name="Ongeri F."/>
            <person name="Pauchet Y."/>
            <person name="Pu L.L."/>
            <person name="Pyrousis I."/>
            <person name="Rao X.J."/>
            <person name="Redding A."/>
            <person name="Roesel C."/>
            <person name="Sanchez-Gracia A."/>
            <person name="Schaack S."/>
            <person name="Shukla A."/>
            <person name="Tetreau G."/>
            <person name="Wang Y."/>
            <person name="Xiong G.H."/>
            <person name="Traut W."/>
            <person name="Walsh T.K."/>
            <person name="Worley K.C."/>
            <person name="Wu D."/>
            <person name="Wu W."/>
            <person name="Wu Y.Q."/>
            <person name="Zhang X."/>
            <person name="Zou Z."/>
            <person name="Zucker H."/>
            <person name="Briscoe A.D."/>
            <person name="Burmester T."/>
            <person name="Clem R.J."/>
            <person name="Feyereisen R."/>
            <person name="Grimmelikhuijzen C.J.P."/>
            <person name="Hamodrakas S.J."/>
            <person name="Hansson B.S."/>
            <person name="Huguet E."/>
            <person name="Jermiin L.S."/>
            <person name="Lan Q."/>
            <person name="Lehman H.K."/>
            <person name="Lorenzen M."/>
            <person name="Merzendorfer H."/>
            <person name="Michalopoulos I."/>
            <person name="Morton D.B."/>
            <person name="Muthukrishnan S."/>
            <person name="Oakeshott J.G."/>
            <person name="Palmer W."/>
            <person name="Park Y."/>
            <person name="Passarelli A.L."/>
            <person name="Rozas J."/>
            <person name="Schwartz L.M."/>
            <person name="Smith W."/>
            <person name="Southgate A."/>
            <person name="Vilcinskas A."/>
            <person name="Vogt R."/>
            <person name="Wang P."/>
            <person name="Werren J."/>
            <person name="Yu X.Q."/>
            <person name="Zhou J.J."/>
            <person name="Brown S.J."/>
            <person name="Scherer S.E."/>
            <person name="Richards S."/>
            <person name="Blissard G.W."/>
        </authorList>
    </citation>
    <scope>NUCLEOTIDE SEQUENCE</scope>
</reference>
<evidence type="ECO:0000313" key="1">
    <source>
        <dbReference type="EMBL" id="KAG6447665.1"/>
    </source>
</evidence>
<gene>
    <name evidence="1" type="ORF">O3G_MSEX005097</name>
</gene>